<dbReference type="EMBL" id="PRFA01000024">
    <property type="protein sequence ID" value="PWU94884.1"/>
    <property type="molecule type" value="Genomic_DNA"/>
</dbReference>
<accession>A0A2V2VFG5</accession>
<dbReference type="VEuPathDB" id="TriTrypDB:C3747_115g147"/>
<dbReference type="VEuPathDB" id="TriTrypDB:TcBrA4_0097370"/>
<dbReference type="VEuPathDB" id="TriTrypDB:TcCLB.506469.70"/>
<dbReference type="Proteomes" id="UP000246121">
    <property type="component" value="Unassembled WGS sequence"/>
</dbReference>
<dbReference type="AlphaFoldDB" id="A0A2V2VFG5"/>
<protein>
    <submittedName>
        <fullName evidence="2">Uncharacterized protein</fullName>
    </submittedName>
</protein>
<proteinExistence type="predicted"/>
<reference evidence="2 3" key="1">
    <citation type="journal article" date="2018" name="Microb. Genom.">
        <title>Expanding an expanded genome: long-read sequencing of Trypanosoma cruzi.</title>
        <authorList>
            <person name="Berna L."/>
            <person name="Rodriguez M."/>
            <person name="Chiribao M.L."/>
            <person name="Parodi-Talice A."/>
            <person name="Pita S."/>
            <person name="Rijo G."/>
            <person name="Alvarez-Valin F."/>
            <person name="Robello C."/>
        </authorList>
    </citation>
    <scope>NUCLEOTIDE SEQUENCE [LARGE SCALE GENOMIC DNA]</scope>
    <source>
        <strain evidence="2 3">Dm28c</strain>
    </source>
</reference>
<evidence type="ECO:0000256" key="1">
    <source>
        <dbReference type="SAM" id="Coils"/>
    </source>
</evidence>
<dbReference type="VEuPathDB" id="TriTrypDB:TcCL_ESM05888"/>
<dbReference type="VEuPathDB" id="TriTrypDB:TcG_13460"/>
<name>A0A2V2VFG5_TRYCR</name>
<keyword evidence="1" id="KW-0175">Coiled coil</keyword>
<evidence type="ECO:0000313" key="2">
    <source>
        <dbReference type="EMBL" id="PWU94884.1"/>
    </source>
</evidence>
<dbReference type="VEuPathDB" id="TriTrypDB:BCY84_12223"/>
<comment type="caution">
    <text evidence="2">The sequence shown here is derived from an EMBL/GenBank/DDBJ whole genome shotgun (WGS) entry which is preliminary data.</text>
</comment>
<evidence type="ECO:0000313" key="3">
    <source>
        <dbReference type="Proteomes" id="UP000246121"/>
    </source>
</evidence>
<feature type="coiled-coil region" evidence="1">
    <location>
        <begin position="77"/>
        <end position="104"/>
    </location>
</feature>
<gene>
    <name evidence="2" type="ORF">C4B63_24g312</name>
</gene>
<organism evidence="2 3">
    <name type="scientific">Trypanosoma cruzi</name>
    <dbReference type="NCBI Taxonomy" id="5693"/>
    <lineage>
        <taxon>Eukaryota</taxon>
        <taxon>Discoba</taxon>
        <taxon>Euglenozoa</taxon>
        <taxon>Kinetoplastea</taxon>
        <taxon>Metakinetoplastina</taxon>
        <taxon>Trypanosomatida</taxon>
        <taxon>Trypanosomatidae</taxon>
        <taxon>Trypanosoma</taxon>
        <taxon>Schizotrypanum</taxon>
    </lineage>
</organism>
<dbReference type="VEuPathDB" id="TriTrypDB:C4B63_24g312"/>
<dbReference type="VEuPathDB" id="TriTrypDB:TcYC6_0086850"/>
<dbReference type="VEuPathDB" id="TriTrypDB:TcCLB.510345.20"/>
<sequence>MRASVKVWLQEQRRRRNTLPPEEEAHIQRIKDRLRIGSPLCEPYDSHTESSCRKPTPVSSATADSLLQHNAVLLSRLEDVEEALRYSEKERQRLRTQLLQASDENRRCAMQLIQLALDTRRGELLLEEQLFRERLLRHESEKRQKFLWELDRRPSNNSCAHALHNERLQSSPGVSLSKQFYA</sequence>